<dbReference type="STRING" id="45351.A7TBA8"/>
<keyword evidence="4" id="KW-0675">Receptor</keyword>
<feature type="domain" description="Fibronectin type-III" evidence="6">
    <location>
        <begin position="44"/>
        <end position="136"/>
    </location>
</feature>
<evidence type="ECO:0000256" key="5">
    <source>
        <dbReference type="ARBA" id="ARBA00023180"/>
    </source>
</evidence>
<keyword evidence="1" id="KW-0732">Signal</keyword>
<dbReference type="PROSITE" id="PS50853">
    <property type="entry name" value="FN3"/>
    <property type="match status" value="1"/>
</dbReference>
<evidence type="ECO:0000313" key="7">
    <source>
        <dbReference type="EMBL" id="EDO26700.1"/>
    </source>
</evidence>
<sequence length="180" mass="20621">TEVLLVDLYKYVRYSIYAVAFTDKDGKLSNTLTLYTLEDVPDRPPQTITFSFPSPTSLGLEWDPVSFGYQNGIIEGYKITWSRGNLTKKMDLHHGNRFTTIDGLESYKWYNISISAYTSVGEGVAFKERVLTNENRRDYQTFDKIYEDLVSGYVGGALLDSLALSSRKDLFEKPFIRVHK</sequence>
<dbReference type="InterPro" id="IPR013783">
    <property type="entry name" value="Ig-like_fold"/>
</dbReference>
<dbReference type="Pfam" id="PF00041">
    <property type="entry name" value="fn3"/>
    <property type="match status" value="1"/>
</dbReference>
<gene>
    <name evidence="7" type="ORF">NEMVEDRAFT_v1g224803</name>
</gene>
<dbReference type="InterPro" id="IPR036116">
    <property type="entry name" value="FN3_sf"/>
</dbReference>
<dbReference type="Gene3D" id="2.60.40.10">
    <property type="entry name" value="Immunoglobulins"/>
    <property type="match status" value="1"/>
</dbReference>
<dbReference type="InParanoid" id="A7TBA8"/>
<dbReference type="InterPro" id="IPR003961">
    <property type="entry name" value="FN3_dom"/>
</dbReference>
<evidence type="ECO:0000313" key="8">
    <source>
        <dbReference type="Proteomes" id="UP000001593"/>
    </source>
</evidence>
<dbReference type="HOGENOM" id="CLU_1500000_0_0_1"/>
<dbReference type="AlphaFoldDB" id="A7TBA8"/>
<keyword evidence="8" id="KW-1185">Reference proteome</keyword>
<name>A7TBA8_NEMVE</name>
<reference evidence="7 8" key="1">
    <citation type="journal article" date="2007" name="Science">
        <title>Sea anemone genome reveals ancestral eumetazoan gene repertoire and genomic organization.</title>
        <authorList>
            <person name="Putnam N.H."/>
            <person name="Srivastava M."/>
            <person name="Hellsten U."/>
            <person name="Dirks B."/>
            <person name="Chapman J."/>
            <person name="Salamov A."/>
            <person name="Terry A."/>
            <person name="Shapiro H."/>
            <person name="Lindquist E."/>
            <person name="Kapitonov V.V."/>
            <person name="Jurka J."/>
            <person name="Genikhovich G."/>
            <person name="Grigoriev I.V."/>
            <person name="Lucas S.M."/>
            <person name="Steele R.E."/>
            <person name="Finnerty J.R."/>
            <person name="Technau U."/>
            <person name="Martindale M.Q."/>
            <person name="Rokhsar D.S."/>
        </authorList>
    </citation>
    <scope>NUCLEOTIDE SEQUENCE [LARGE SCALE GENOMIC DNA]</scope>
    <source>
        <strain evidence="8">CH2 X CH6</strain>
    </source>
</reference>
<protein>
    <recommendedName>
        <fullName evidence="6">Fibronectin type-III domain-containing protein</fullName>
    </recommendedName>
</protein>
<proteinExistence type="predicted"/>
<dbReference type="eggNOG" id="KOG3510">
    <property type="taxonomic scope" value="Eukaryota"/>
</dbReference>
<evidence type="ECO:0000256" key="3">
    <source>
        <dbReference type="ARBA" id="ARBA00023157"/>
    </source>
</evidence>
<dbReference type="PhylomeDB" id="A7TBA8"/>
<dbReference type="SUPFAM" id="SSF49265">
    <property type="entry name" value="Fibronectin type III"/>
    <property type="match status" value="1"/>
</dbReference>
<evidence type="ECO:0000256" key="2">
    <source>
        <dbReference type="ARBA" id="ARBA00022737"/>
    </source>
</evidence>
<keyword evidence="2" id="KW-0677">Repeat</keyword>
<feature type="non-terminal residue" evidence="7">
    <location>
        <position position="1"/>
    </location>
</feature>
<dbReference type="Proteomes" id="UP000001593">
    <property type="component" value="Unassembled WGS sequence"/>
</dbReference>
<dbReference type="PANTHER" id="PTHR23036:SF151">
    <property type="entry name" value="FIBRONECTIN TYPE-III DOMAIN-CONTAINING PROTEIN"/>
    <property type="match status" value="1"/>
</dbReference>
<dbReference type="PANTHER" id="PTHR23036">
    <property type="entry name" value="CYTOKINE RECEPTOR"/>
    <property type="match status" value="1"/>
</dbReference>
<dbReference type="EMBL" id="DS474999">
    <property type="protein sequence ID" value="EDO26700.1"/>
    <property type="molecule type" value="Genomic_DNA"/>
</dbReference>
<dbReference type="OMA" id="EEFICYK"/>
<dbReference type="SMART" id="SM00060">
    <property type="entry name" value="FN3"/>
    <property type="match status" value="1"/>
</dbReference>
<evidence type="ECO:0000256" key="4">
    <source>
        <dbReference type="ARBA" id="ARBA00023170"/>
    </source>
</evidence>
<dbReference type="InterPro" id="IPR050379">
    <property type="entry name" value="Type-I_Cytokine_Rcpt"/>
</dbReference>
<feature type="non-terminal residue" evidence="7">
    <location>
        <position position="180"/>
    </location>
</feature>
<accession>A7TBA8</accession>
<evidence type="ECO:0000259" key="6">
    <source>
        <dbReference type="PROSITE" id="PS50853"/>
    </source>
</evidence>
<keyword evidence="5" id="KW-0325">Glycoprotein</keyword>
<dbReference type="CDD" id="cd00063">
    <property type="entry name" value="FN3"/>
    <property type="match status" value="1"/>
</dbReference>
<keyword evidence="3" id="KW-1015">Disulfide bond</keyword>
<evidence type="ECO:0000256" key="1">
    <source>
        <dbReference type="ARBA" id="ARBA00022729"/>
    </source>
</evidence>
<organism evidence="7 8">
    <name type="scientific">Nematostella vectensis</name>
    <name type="common">Starlet sea anemone</name>
    <dbReference type="NCBI Taxonomy" id="45351"/>
    <lineage>
        <taxon>Eukaryota</taxon>
        <taxon>Metazoa</taxon>
        <taxon>Cnidaria</taxon>
        <taxon>Anthozoa</taxon>
        <taxon>Hexacorallia</taxon>
        <taxon>Actiniaria</taxon>
        <taxon>Edwardsiidae</taxon>
        <taxon>Nematostella</taxon>
    </lineage>
</organism>